<evidence type="ECO:0000256" key="7">
    <source>
        <dbReference type="HAMAP-Rule" id="MF_00009"/>
    </source>
</evidence>
<comment type="similarity">
    <text evidence="1 7">Belongs to the endoribonuclease YbeY family.</text>
</comment>
<evidence type="ECO:0000256" key="5">
    <source>
        <dbReference type="ARBA" id="ARBA00022801"/>
    </source>
</evidence>
<evidence type="ECO:0000256" key="6">
    <source>
        <dbReference type="ARBA" id="ARBA00022833"/>
    </source>
</evidence>
<feature type="binding site" evidence="7">
    <location>
        <position position="95"/>
    </location>
    <ligand>
        <name>Zn(2+)</name>
        <dbReference type="ChEBI" id="CHEBI:29105"/>
        <note>catalytic</note>
    </ligand>
</feature>
<dbReference type="HAMAP" id="MF_00009">
    <property type="entry name" value="Endoribonucl_YbeY"/>
    <property type="match status" value="1"/>
</dbReference>
<dbReference type="InterPro" id="IPR002036">
    <property type="entry name" value="YbeY"/>
</dbReference>
<keyword evidence="5 7" id="KW-0378">Hydrolase</keyword>
<keyword evidence="7" id="KW-0698">rRNA processing</keyword>
<keyword evidence="4 7" id="KW-0255">Endonuclease</keyword>
<accession>A0A2M8EMB6</accession>
<keyword evidence="2 7" id="KW-0540">Nuclease</keyword>
<keyword evidence="3 7" id="KW-0479">Metal-binding</keyword>
<evidence type="ECO:0000313" key="8">
    <source>
        <dbReference type="EMBL" id="PJC23827.1"/>
    </source>
</evidence>
<dbReference type="AlphaFoldDB" id="A0A2M8EMB6"/>
<sequence>MIDQVKKNSKINVHLVGDKEIQKLNKQHLKRDYPTDVLSFNMDEKTPTGEYYIGDIIVNIDQAKRQCKEYGNEDFRKEIAELVEHGVLHLLGIHHKENH</sequence>
<dbReference type="GO" id="GO:0005737">
    <property type="term" value="C:cytoplasm"/>
    <property type="evidence" value="ECO:0007669"/>
    <property type="project" value="UniProtKB-SubCell"/>
</dbReference>
<dbReference type="Gene3D" id="3.40.390.30">
    <property type="entry name" value="Metalloproteases ('zincins'), catalytic domain"/>
    <property type="match status" value="1"/>
</dbReference>
<dbReference type="NCBIfam" id="TIGR00043">
    <property type="entry name" value="rRNA maturation RNase YbeY"/>
    <property type="match status" value="1"/>
</dbReference>
<comment type="subcellular location">
    <subcellularLocation>
        <location evidence="7">Cytoplasm</location>
    </subcellularLocation>
</comment>
<dbReference type="PANTHER" id="PTHR46986">
    <property type="entry name" value="ENDORIBONUCLEASE YBEY, CHLOROPLASTIC"/>
    <property type="match status" value="1"/>
</dbReference>
<dbReference type="Proteomes" id="UP000229756">
    <property type="component" value="Unassembled WGS sequence"/>
</dbReference>
<reference evidence="9" key="1">
    <citation type="submission" date="2017-09" db="EMBL/GenBank/DDBJ databases">
        <title>Depth-based differentiation of microbial function through sediment-hosted aquifers and enrichment of novel symbionts in the deep terrestrial subsurface.</title>
        <authorList>
            <person name="Probst A.J."/>
            <person name="Ladd B."/>
            <person name="Jarett J.K."/>
            <person name="Geller-Mcgrath D.E."/>
            <person name="Sieber C.M.K."/>
            <person name="Emerson J.B."/>
            <person name="Anantharaman K."/>
            <person name="Thomas B.C."/>
            <person name="Malmstrom R."/>
            <person name="Stieglmeier M."/>
            <person name="Klingl A."/>
            <person name="Woyke T."/>
            <person name="Ryan C.M."/>
            <person name="Banfield J.F."/>
        </authorList>
    </citation>
    <scope>NUCLEOTIDE SEQUENCE [LARGE SCALE GENOMIC DNA]</scope>
</reference>
<dbReference type="GO" id="GO:0008270">
    <property type="term" value="F:zinc ion binding"/>
    <property type="evidence" value="ECO:0007669"/>
    <property type="project" value="UniProtKB-UniRule"/>
</dbReference>
<evidence type="ECO:0000256" key="2">
    <source>
        <dbReference type="ARBA" id="ARBA00022722"/>
    </source>
</evidence>
<evidence type="ECO:0000256" key="4">
    <source>
        <dbReference type="ARBA" id="ARBA00022759"/>
    </source>
</evidence>
<comment type="function">
    <text evidence="7">Single strand-specific metallo-endoribonuclease involved in late-stage 70S ribosome quality control and in maturation of the 3' terminus of the 16S rRNA.</text>
</comment>
<dbReference type="InterPro" id="IPR023091">
    <property type="entry name" value="MetalPrtase_cat_dom_sf_prd"/>
</dbReference>
<name>A0A2M8EMB6_UNCKA</name>
<dbReference type="EC" id="3.1.-.-" evidence="7"/>
<proteinExistence type="inferred from homology"/>
<keyword evidence="6 7" id="KW-0862">Zinc</keyword>
<dbReference type="SUPFAM" id="SSF55486">
    <property type="entry name" value="Metalloproteases ('zincins'), catalytic domain"/>
    <property type="match status" value="1"/>
</dbReference>
<comment type="cofactor">
    <cofactor evidence="7">
        <name>Zn(2+)</name>
        <dbReference type="ChEBI" id="CHEBI:29105"/>
    </cofactor>
    <text evidence="7">Binds 1 zinc ion.</text>
</comment>
<evidence type="ECO:0000256" key="3">
    <source>
        <dbReference type="ARBA" id="ARBA00022723"/>
    </source>
</evidence>
<dbReference type="EMBL" id="PFSJ01000010">
    <property type="protein sequence ID" value="PJC23827.1"/>
    <property type="molecule type" value="Genomic_DNA"/>
</dbReference>
<dbReference type="GO" id="GO:0004222">
    <property type="term" value="F:metalloendopeptidase activity"/>
    <property type="evidence" value="ECO:0007669"/>
    <property type="project" value="InterPro"/>
</dbReference>
<organism evidence="8 9">
    <name type="scientific">candidate division WWE3 bacterium CG_4_9_14_0_2_um_filter_35_11</name>
    <dbReference type="NCBI Taxonomy" id="1975077"/>
    <lineage>
        <taxon>Bacteria</taxon>
        <taxon>Katanobacteria</taxon>
    </lineage>
</organism>
<dbReference type="GO" id="GO:0006364">
    <property type="term" value="P:rRNA processing"/>
    <property type="evidence" value="ECO:0007669"/>
    <property type="project" value="UniProtKB-UniRule"/>
</dbReference>
<evidence type="ECO:0000256" key="1">
    <source>
        <dbReference type="ARBA" id="ARBA00010875"/>
    </source>
</evidence>
<keyword evidence="7" id="KW-0690">Ribosome biogenesis</keyword>
<gene>
    <name evidence="7 8" type="primary">ybeY</name>
    <name evidence="8" type="ORF">CO058_01455</name>
</gene>
<dbReference type="PANTHER" id="PTHR46986:SF1">
    <property type="entry name" value="ENDORIBONUCLEASE YBEY, CHLOROPLASTIC"/>
    <property type="match status" value="1"/>
</dbReference>
<protein>
    <recommendedName>
        <fullName evidence="7">Endoribonuclease YbeY</fullName>
        <ecNumber evidence="7">3.1.-.-</ecNumber>
    </recommendedName>
</protein>
<feature type="binding site" evidence="7">
    <location>
        <position position="85"/>
    </location>
    <ligand>
        <name>Zn(2+)</name>
        <dbReference type="ChEBI" id="CHEBI:29105"/>
        <note>catalytic</note>
    </ligand>
</feature>
<dbReference type="GO" id="GO:0004521">
    <property type="term" value="F:RNA endonuclease activity"/>
    <property type="evidence" value="ECO:0007669"/>
    <property type="project" value="UniProtKB-UniRule"/>
</dbReference>
<dbReference type="Pfam" id="PF02130">
    <property type="entry name" value="YbeY"/>
    <property type="match status" value="1"/>
</dbReference>
<evidence type="ECO:0000313" key="9">
    <source>
        <dbReference type="Proteomes" id="UP000229756"/>
    </source>
</evidence>
<feature type="binding site" evidence="7">
    <location>
        <position position="89"/>
    </location>
    <ligand>
        <name>Zn(2+)</name>
        <dbReference type="ChEBI" id="CHEBI:29105"/>
        <note>catalytic</note>
    </ligand>
</feature>
<comment type="caution">
    <text evidence="8">The sequence shown here is derived from an EMBL/GenBank/DDBJ whole genome shotgun (WGS) entry which is preliminary data.</text>
</comment>
<keyword evidence="7" id="KW-0963">Cytoplasm</keyword>